<dbReference type="GO" id="GO:0010468">
    <property type="term" value="P:regulation of gene expression"/>
    <property type="evidence" value="ECO:0007669"/>
    <property type="project" value="InterPro"/>
</dbReference>
<keyword evidence="1" id="KW-0472">Membrane</keyword>
<feature type="transmembrane region" description="Helical" evidence="1">
    <location>
        <begin position="131"/>
        <end position="152"/>
    </location>
</feature>
<keyword evidence="1" id="KW-1133">Transmembrane helix</keyword>
<gene>
    <name evidence="2" type="ORF">IZ6_29280</name>
</gene>
<accession>A0A6S6QLH1</accession>
<dbReference type="InterPro" id="IPR007820">
    <property type="entry name" value="AbrB_fam"/>
</dbReference>
<dbReference type="GO" id="GO:0016020">
    <property type="term" value="C:membrane"/>
    <property type="evidence" value="ECO:0007669"/>
    <property type="project" value="InterPro"/>
</dbReference>
<protein>
    <submittedName>
        <fullName evidence="2">Monooxygenase</fullName>
    </submittedName>
</protein>
<feature type="transmembrane region" description="Helical" evidence="1">
    <location>
        <begin position="172"/>
        <end position="190"/>
    </location>
</feature>
<dbReference type="PIRSF" id="PIRSF038991">
    <property type="entry name" value="Protein_AbrB"/>
    <property type="match status" value="1"/>
</dbReference>
<organism evidence="2 3">
    <name type="scientific">Terrihabitans soli</name>
    <dbReference type="NCBI Taxonomy" id="708113"/>
    <lineage>
        <taxon>Bacteria</taxon>
        <taxon>Pseudomonadati</taxon>
        <taxon>Pseudomonadota</taxon>
        <taxon>Alphaproteobacteria</taxon>
        <taxon>Hyphomicrobiales</taxon>
        <taxon>Terrihabitans</taxon>
    </lineage>
</organism>
<dbReference type="NCBIfam" id="TIGR03082">
    <property type="entry name" value="Gneg_AbrB_dup"/>
    <property type="match status" value="1"/>
</dbReference>
<feature type="transmembrane region" description="Helical" evidence="1">
    <location>
        <begin position="297"/>
        <end position="326"/>
    </location>
</feature>
<sequence>MLVGLAGGSFFYALHIPLPWMLGSLFATALAVLLGRDWLMPPLFRNAARPVIGVLAGSAFTPVVVIALAESWDVILYAASYSVIITILGFFFFKKICRYDVMTSFFCSTPGGLGELIMIGSQLGGNIRTMVFVHTIRISAVVFIVPAIMQFFTDIDLSRPVMAAHAHVGMDLIDWLIIGACCAAGFITSIKFRNLSGGAIFVPLALSAALHATGVTQAVPPQWMVGAVQIVIGASAGARFAGIGWAEVRRTLVHAVVWAVAMIGVAALMAVIGSMFFDRTFSALLLAAAPGGLPEMTIIAYAIGIDVAFVVTCHVCRVILVIVAGAQTGAWLARRQKSVPEA</sequence>
<evidence type="ECO:0000256" key="1">
    <source>
        <dbReference type="SAM" id="Phobius"/>
    </source>
</evidence>
<dbReference type="Proteomes" id="UP000515317">
    <property type="component" value="Chromosome"/>
</dbReference>
<dbReference type="Pfam" id="PF05145">
    <property type="entry name" value="AbrB"/>
    <property type="match status" value="1"/>
</dbReference>
<evidence type="ECO:0000313" key="2">
    <source>
        <dbReference type="EMBL" id="BCJ92193.1"/>
    </source>
</evidence>
<dbReference type="InterPro" id="IPR017516">
    <property type="entry name" value="AbrB_dup"/>
</dbReference>
<keyword evidence="3" id="KW-1185">Reference proteome</keyword>
<feature type="transmembrane region" description="Helical" evidence="1">
    <location>
        <begin position="74"/>
        <end position="93"/>
    </location>
</feature>
<name>A0A6S6QLH1_9HYPH</name>
<dbReference type="GO" id="GO:0004497">
    <property type="term" value="F:monooxygenase activity"/>
    <property type="evidence" value="ECO:0007669"/>
    <property type="project" value="UniProtKB-KW"/>
</dbReference>
<dbReference type="EMBL" id="AP023361">
    <property type="protein sequence ID" value="BCJ92193.1"/>
    <property type="molecule type" value="Genomic_DNA"/>
</dbReference>
<evidence type="ECO:0000313" key="3">
    <source>
        <dbReference type="Proteomes" id="UP000515317"/>
    </source>
</evidence>
<reference evidence="2 3" key="1">
    <citation type="submission" date="2020-08" db="EMBL/GenBank/DDBJ databases">
        <title>Genome sequence of Rhizobiales bacterium strain IZ6.</title>
        <authorList>
            <person name="Nakai R."/>
            <person name="Naganuma T."/>
        </authorList>
    </citation>
    <scope>NUCLEOTIDE SEQUENCE [LARGE SCALE GENOMIC DNA]</scope>
    <source>
        <strain evidence="2 3">IZ6</strain>
    </source>
</reference>
<dbReference type="AlphaFoldDB" id="A0A6S6QLH1"/>
<feature type="transmembrane region" description="Helical" evidence="1">
    <location>
        <begin position="223"/>
        <end position="243"/>
    </location>
</feature>
<proteinExistence type="predicted"/>
<dbReference type="PANTHER" id="PTHR38457:SF1">
    <property type="entry name" value="REGULATOR ABRB-RELATED"/>
    <property type="match status" value="1"/>
</dbReference>
<feature type="transmembrane region" description="Helical" evidence="1">
    <location>
        <begin position="255"/>
        <end position="277"/>
    </location>
</feature>
<feature type="transmembrane region" description="Helical" evidence="1">
    <location>
        <begin position="197"/>
        <end position="217"/>
    </location>
</feature>
<feature type="transmembrane region" description="Helical" evidence="1">
    <location>
        <begin position="12"/>
        <end position="35"/>
    </location>
</feature>
<keyword evidence="2" id="KW-0503">Monooxygenase</keyword>
<feature type="transmembrane region" description="Helical" evidence="1">
    <location>
        <begin position="47"/>
        <end position="68"/>
    </location>
</feature>
<dbReference type="KEGG" id="tso:IZ6_29280"/>
<keyword evidence="1" id="KW-0812">Transmembrane</keyword>
<dbReference type="PANTHER" id="PTHR38457">
    <property type="entry name" value="REGULATOR ABRB-RELATED"/>
    <property type="match status" value="1"/>
</dbReference>
<keyword evidence="2" id="KW-0560">Oxidoreductase</keyword>